<proteinExistence type="predicted"/>
<dbReference type="STRING" id="153721.MYP_1710"/>
<dbReference type="Pfam" id="PF18962">
    <property type="entry name" value="Por_Secre_tail"/>
    <property type="match status" value="1"/>
</dbReference>
<dbReference type="eggNOG" id="COG2885">
    <property type="taxonomic scope" value="Bacteria"/>
</dbReference>
<evidence type="ECO:0000313" key="2">
    <source>
        <dbReference type="EMBL" id="GAL84482.1"/>
    </source>
</evidence>
<evidence type="ECO:0000313" key="3">
    <source>
        <dbReference type="Proteomes" id="UP000030185"/>
    </source>
</evidence>
<feature type="domain" description="Secretion system C-terminal sorting" evidence="1">
    <location>
        <begin position="536"/>
        <end position="607"/>
    </location>
</feature>
<gene>
    <name evidence="2" type="ORF">MYP_1710</name>
</gene>
<organism evidence="2 3">
    <name type="scientific">Sporocytophaga myxococcoides</name>
    <dbReference type="NCBI Taxonomy" id="153721"/>
    <lineage>
        <taxon>Bacteria</taxon>
        <taxon>Pseudomonadati</taxon>
        <taxon>Bacteroidota</taxon>
        <taxon>Cytophagia</taxon>
        <taxon>Cytophagales</taxon>
        <taxon>Cytophagaceae</taxon>
        <taxon>Sporocytophaga</taxon>
    </lineage>
</organism>
<dbReference type="InterPro" id="IPR026444">
    <property type="entry name" value="Secre_tail"/>
</dbReference>
<sequence>MSIIRFGQAQIINGYGKVSSINIDNTTVLLSNVSETGSSFEDGSLVVIMQMQDDIISSVQNSSSFGDFSNIKAAGQYEFAVIASHTETSSVPASIVFTKPLKNIYTTGPNSSVQIITFPMLGNPDYTLTGTLSPKAWDGNTGGVLAFGVNRDLIMMGNLNANGMGFRGGVVSKDFFAAIGCNGTVYATSDDRFGGKGEGVYKSINQDYNYGRGKIINGGGGGGRDINGGGAGGGNYTNGGAAGPGYISTPEGCDPEVGGLGGLDLALYIDNHCRVFMGGGGGGGQQNNGYSSRGGNGGGIIIINSNSIKVNGCASITANGENALNVLNDGAGGGGAGGTIIINTKEWIFNSACLNVVANGGNGGNVNFHLTHAGGGGGGQGAIIFNDKALTSGTVVTKAGLGGCNQTGCASKAFSGGGNLNDGVLSLKACDTILPVQFLDFKLYYPDKESVLLNWSTASEKNNSFFEVQKSINGIDWKALGLIKGAGNSQGVLHYEYLETSGSSGYFRIKQVDFNGDVSFSKILYSGNILFNNLMISPNPTSGNVLIQGVDLKVVQLEVFNSLGEAVTPQLKQLSEGVIMETQAWQSGIYFVKVNNFFEQKVLKLIVEN</sequence>
<dbReference type="Proteomes" id="UP000030185">
    <property type="component" value="Unassembled WGS sequence"/>
</dbReference>
<keyword evidence="3" id="KW-1185">Reference proteome</keyword>
<name>A0A098LDG8_9BACT</name>
<comment type="caution">
    <text evidence="2">The sequence shown here is derived from an EMBL/GenBank/DDBJ whole genome shotgun (WGS) entry which is preliminary data.</text>
</comment>
<dbReference type="NCBIfam" id="TIGR04183">
    <property type="entry name" value="Por_Secre_tail"/>
    <property type="match status" value="1"/>
</dbReference>
<accession>A0A098LDG8</accession>
<reference evidence="2 3" key="1">
    <citation type="submission" date="2014-09" db="EMBL/GenBank/DDBJ databases">
        <title>Sporocytophaga myxococcoides PG-01 genome sequencing.</title>
        <authorList>
            <person name="Liu L."/>
            <person name="Gao P.J."/>
            <person name="Chen G.J."/>
            <person name="Wang L.S."/>
        </authorList>
    </citation>
    <scope>NUCLEOTIDE SEQUENCE [LARGE SCALE GENOMIC DNA]</scope>
    <source>
        <strain evidence="2 3">PG-01</strain>
    </source>
</reference>
<dbReference type="eggNOG" id="COG3391">
    <property type="taxonomic scope" value="Bacteria"/>
</dbReference>
<protein>
    <submittedName>
        <fullName evidence="2">FG-GAP repeat-containing protein</fullName>
    </submittedName>
</protein>
<dbReference type="EMBL" id="BBLT01000003">
    <property type="protein sequence ID" value="GAL84482.1"/>
    <property type="molecule type" value="Genomic_DNA"/>
</dbReference>
<evidence type="ECO:0000259" key="1">
    <source>
        <dbReference type="Pfam" id="PF18962"/>
    </source>
</evidence>
<dbReference type="AlphaFoldDB" id="A0A098LDG8"/>